<organism evidence="6 7">
    <name type="scientific">Piedraia hortae CBS 480.64</name>
    <dbReference type="NCBI Taxonomy" id="1314780"/>
    <lineage>
        <taxon>Eukaryota</taxon>
        <taxon>Fungi</taxon>
        <taxon>Dikarya</taxon>
        <taxon>Ascomycota</taxon>
        <taxon>Pezizomycotina</taxon>
        <taxon>Dothideomycetes</taxon>
        <taxon>Dothideomycetidae</taxon>
        <taxon>Capnodiales</taxon>
        <taxon>Piedraiaceae</taxon>
        <taxon>Piedraia</taxon>
    </lineage>
</organism>
<accession>A0A6A7BYS1</accession>
<dbReference type="EMBL" id="MU005988">
    <property type="protein sequence ID" value="KAF2859845.1"/>
    <property type="molecule type" value="Genomic_DNA"/>
</dbReference>
<sequence length="239" mass="26291">MPSLLRPRSSGSTTTRPRTEVVINIYDLLPPGRLSSILWTVGSSLLHSGVVVKDREYAFGGHSKRDTTGVYYTCPRFEPPGGTFRCSLSQGFTDRSDEAIDKIVREVSEEFLGPRYNLLTNNCNHFTSVLSERLTGRAAPSWLNRAASIGIVLPCFVPKEWISPPDFETVDGELVDECAGDECVDGDATENMAMLNHQRRTSNCRAAQPARLVGLKDSGRRDLPAAERAPLPRHARSSG</sequence>
<evidence type="ECO:0000313" key="7">
    <source>
        <dbReference type="Proteomes" id="UP000799421"/>
    </source>
</evidence>
<feature type="domain" description="PPPDE" evidence="5">
    <location>
        <begin position="19"/>
        <end position="161"/>
    </location>
</feature>
<evidence type="ECO:0000259" key="5">
    <source>
        <dbReference type="PROSITE" id="PS51858"/>
    </source>
</evidence>
<protein>
    <submittedName>
        <fullName evidence="6">DUF862-domain-containing protein</fullName>
    </submittedName>
</protein>
<dbReference type="PANTHER" id="PTHR12378:SF80">
    <property type="entry name" value="IP06716P-RELATED"/>
    <property type="match status" value="1"/>
</dbReference>
<evidence type="ECO:0000313" key="6">
    <source>
        <dbReference type="EMBL" id="KAF2859845.1"/>
    </source>
</evidence>
<comment type="similarity">
    <text evidence="1">Belongs to the DeSI family.</text>
</comment>
<dbReference type="SMART" id="SM01179">
    <property type="entry name" value="DUF862"/>
    <property type="match status" value="1"/>
</dbReference>
<evidence type="ECO:0000256" key="3">
    <source>
        <dbReference type="ARBA" id="ARBA00022801"/>
    </source>
</evidence>
<dbReference type="PROSITE" id="PS51858">
    <property type="entry name" value="PPPDE"/>
    <property type="match status" value="1"/>
</dbReference>
<dbReference type="GO" id="GO:0006508">
    <property type="term" value="P:proteolysis"/>
    <property type="evidence" value="ECO:0007669"/>
    <property type="project" value="UniProtKB-KW"/>
</dbReference>
<evidence type="ECO:0000256" key="2">
    <source>
        <dbReference type="ARBA" id="ARBA00022670"/>
    </source>
</evidence>
<reference evidence="6" key="1">
    <citation type="journal article" date="2020" name="Stud. Mycol.">
        <title>101 Dothideomycetes genomes: a test case for predicting lifestyles and emergence of pathogens.</title>
        <authorList>
            <person name="Haridas S."/>
            <person name="Albert R."/>
            <person name="Binder M."/>
            <person name="Bloem J."/>
            <person name="Labutti K."/>
            <person name="Salamov A."/>
            <person name="Andreopoulos B."/>
            <person name="Baker S."/>
            <person name="Barry K."/>
            <person name="Bills G."/>
            <person name="Bluhm B."/>
            <person name="Cannon C."/>
            <person name="Castanera R."/>
            <person name="Culley D."/>
            <person name="Daum C."/>
            <person name="Ezra D."/>
            <person name="Gonzalez J."/>
            <person name="Henrissat B."/>
            <person name="Kuo A."/>
            <person name="Liang C."/>
            <person name="Lipzen A."/>
            <person name="Lutzoni F."/>
            <person name="Magnuson J."/>
            <person name="Mondo S."/>
            <person name="Nolan M."/>
            <person name="Ohm R."/>
            <person name="Pangilinan J."/>
            <person name="Park H.-J."/>
            <person name="Ramirez L."/>
            <person name="Alfaro M."/>
            <person name="Sun H."/>
            <person name="Tritt A."/>
            <person name="Yoshinaga Y."/>
            <person name="Zwiers L.-H."/>
            <person name="Turgeon B."/>
            <person name="Goodwin S."/>
            <person name="Spatafora J."/>
            <person name="Crous P."/>
            <person name="Grigoriev I."/>
        </authorList>
    </citation>
    <scope>NUCLEOTIDE SEQUENCE</scope>
    <source>
        <strain evidence="6">CBS 480.64</strain>
    </source>
</reference>
<dbReference type="Proteomes" id="UP000799421">
    <property type="component" value="Unassembled WGS sequence"/>
</dbReference>
<dbReference type="GO" id="GO:0016579">
    <property type="term" value="P:protein deubiquitination"/>
    <property type="evidence" value="ECO:0007669"/>
    <property type="project" value="TreeGrafter"/>
</dbReference>
<dbReference type="Gene3D" id="3.90.1720.30">
    <property type="entry name" value="PPPDE domains"/>
    <property type="match status" value="1"/>
</dbReference>
<keyword evidence="3" id="KW-0378">Hydrolase</keyword>
<dbReference type="AlphaFoldDB" id="A0A6A7BYS1"/>
<feature type="region of interest" description="Disordered" evidence="4">
    <location>
        <begin position="215"/>
        <end position="239"/>
    </location>
</feature>
<evidence type="ECO:0000256" key="4">
    <source>
        <dbReference type="SAM" id="MobiDB-lite"/>
    </source>
</evidence>
<keyword evidence="2" id="KW-0645">Protease</keyword>
<dbReference type="OrthoDB" id="412286at2759"/>
<dbReference type="InterPro" id="IPR008580">
    <property type="entry name" value="PPPDE_dom"/>
</dbReference>
<dbReference type="InterPro" id="IPR042266">
    <property type="entry name" value="PPPDE_sf"/>
</dbReference>
<proteinExistence type="inferred from homology"/>
<name>A0A6A7BYS1_9PEZI</name>
<keyword evidence="7" id="KW-1185">Reference proteome</keyword>
<evidence type="ECO:0000256" key="1">
    <source>
        <dbReference type="ARBA" id="ARBA00008140"/>
    </source>
</evidence>
<gene>
    <name evidence="6" type="ORF">K470DRAFT_218427</name>
</gene>
<dbReference type="PANTHER" id="PTHR12378">
    <property type="entry name" value="DESUMOYLATING ISOPEPTIDASE"/>
    <property type="match status" value="1"/>
</dbReference>
<dbReference type="GO" id="GO:0101005">
    <property type="term" value="F:deubiquitinase activity"/>
    <property type="evidence" value="ECO:0007669"/>
    <property type="project" value="TreeGrafter"/>
</dbReference>
<dbReference type="Pfam" id="PF05903">
    <property type="entry name" value="Peptidase_C97"/>
    <property type="match status" value="1"/>
</dbReference>